<feature type="region of interest" description="Disordered" evidence="1">
    <location>
        <begin position="154"/>
        <end position="180"/>
    </location>
</feature>
<feature type="signal peptide" evidence="2">
    <location>
        <begin position="1"/>
        <end position="22"/>
    </location>
</feature>
<evidence type="ECO:0000313" key="3">
    <source>
        <dbReference type="EMBL" id="GGB59367.1"/>
    </source>
</evidence>
<sequence length="180" mass="19587">MKSINIIAALLALALGAGPAIATQDAAPDHAATSFADLKQLVGVWRQVDKPQSPLRIRFSLTAGGTVLVEEWLRGDQPHSMTVYHRDGPDLLATHYCPQGNQPRLIAALPVKGDPLRFSLRDATDLDTAQESHLVQLAFVFAGPDRITRAETYRQGGTDEESELQLVREQPSDGGKGRLR</sequence>
<keyword evidence="4" id="KW-1185">Reference proteome</keyword>
<name>A0ABQ1J4F7_9SPHN</name>
<evidence type="ECO:0000313" key="4">
    <source>
        <dbReference type="Proteomes" id="UP000614261"/>
    </source>
</evidence>
<dbReference type="Proteomes" id="UP000614261">
    <property type="component" value="Unassembled WGS sequence"/>
</dbReference>
<organism evidence="3 4">
    <name type="scientific">Blastomonas aquatica</name>
    <dbReference type="NCBI Taxonomy" id="1510276"/>
    <lineage>
        <taxon>Bacteria</taxon>
        <taxon>Pseudomonadati</taxon>
        <taxon>Pseudomonadota</taxon>
        <taxon>Alphaproteobacteria</taxon>
        <taxon>Sphingomonadales</taxon>
        <taxon>Sphingomonadaceae</taxon>
        <taxon>Blastomonas</taxon>
    </lineage>
</organism>
<protein>
    <submittedName>
        <fullName evidence="3">Uncharacterized protein</fullName>
    </submittedName>
</protein>
<evidence type="ECO:0000256" key="2">
    <source>
        <dbReference type="SAM" id="SignalP"/>
    </source>
</evidence>
<gene>
    <name evidence="3" type="ORF">GCM10010833_12740</name>
</gene>
<comment type="caution">
    <text evidence="3">The sequence shown here is derived from an EMBL/GenBank/DDBJ whole genome shotgun (WGS) entry which is preliminary data.</text>
</comment>
<reference evidence="4" key="1">
    <citation type="journal article" date="2019" name="Int. J. Syst. Evol. Microbiol.">
        <title>The Global Catalogue of Microorganisms (GCM) 10K type strain sequencing project: providing services to taxonomists for standard genome sequencing and annotation.</title>
        <authorList>
            <consortium name="The Broad Institute Genomics Platform"/>
            <consortium name="The Broad Institute Genome Sequencing Center for Infectious Disease"/>
            <person name="Wu L."/>
            <person name="Ma J."/>
        </authorList>
    </citation>
    <scope>NUCLEOTIDE SEQUENCE [LARGE SCALE GENOMIC DNA]</scope>
    <source>
        <strain evidence="4">CGMCC 1.12851</strain>
    </source>
</reference>
<dbReference type="RefSeq" id="WP_229736858.1">
    <property type="nucleotide sequence ID" value="NZ_BMGD01000002.1"/>
</dbReference>
<accession>A0ABQ1J4F7</accession>
<proteinExistence type="predicted"/>
<dbReference type="EMBL" id="BMGD01000002">
    <property type="protein sequence ID" value="GGB59367.1"/>
    <property type="molecule type" value="Genomic_DNA"/>
</dbReference>
<feature type="chain" id="PRO_5045989518" evidence="2">
    <location>
        <begin position="23"/>
        <end position="180"/>
    </location>
</feature>
<keyword evidence="2" id="KW-0732">Signal</keyword>
<evidence type="ECO:0000256" key="1">
    <source>
        <dbReference type="SAM" id="MobiDB-lite"/>
    </source>
</evidence>